<evidence type="ECO:0000256" key="1">
    <source>
        <dbReference type="SAM" id="Coils"/>
    </source>
</evidence>
<comment type="caution">
    <text evidence="3">The sequence shown here is derived from an EMBL/GenBank/DDBJ whole genome shotgun (WGS) entry which is preliminary data.</text>
</comment>
<name>A0A6L2N156_TANCI</name>
<accession>A0A6L2N156</accession>
<organism evidence="3">
    <name type="scientific">Tanacetum cinerariifolium</name>
    <name type="common">Dalmatian daisy</name>
    <name type="synonym">Chrysanthemum cinerariifolium</name>
    <dbReference type="NCBI Taxonomy" id="118510"/>
    <lineage>
        <taxon>Eukaryota</taxon>
        <taxon>Viridiplantae</taxon>
        <taxon>Streptophyta</taxon>
        <taxon>Embryophyta</taxon>
        <taxon>Tracheophyta</taxon>
        <taxon>Spermatophyta</taxon>
        <taxon>Magnoliopsida</taxon>
        <taxon>eudicotyledons</taxon>
        <taxon>Gunneridae</taxon>
        <taxon>Pentapetalae</taxon>
        <taxon>asterids</taxon>
        <taxon>campanulids</taxon>
        <taxon>Asterales</taxon>
        <taxon>Asteraceae</taxon>
        <taxon>Asteroideae</taxon>
        <taxon>Anthemideae</taxon>
        <taxon>Anthemidinae</taxon>
        <taxon>Tanacetum</taxon>
    </lineage>
</organism>
<evidence type="ECO:0000256" key="2">
    <source>
        <dbReference type="SAM" id="MobiDB-lite"/>
    </source>
</evidence>
<dbReference type="AlphaFoldDB" id="A0A6L2N156"/>
<reference evidence="3" key="1">
    <citation type="journal article" date="2019" name="Sci. Rep.">
        <title>Draft genome of Tanacetum cinerariifolium, the natural source of mosquito coil.</title>
        <authorList>
            <person name="Yamashiro T."/>
            <person name="Shiraishi A."/>
            <person name="Satake H."/>
            <person name="Nakayama K."/>
        </authorList>
    </citation>
    <scope>NUCLEOTIDE SEQUENCE</scope>
</reference>
<keyword evidence="1" id="KW-0175">Coiled coil</keyword>
<evidence type="ECO:0000313" key="3">
    <source>
        <dbReference type="EMBL" id="GEU79900.1"/>
    </source>
</evidence>
<gene>
    <name evidence="3" type="ORF">Tci_051878</name>
</gene>
<sequence>MYFNQSYALGLPTWTDKNARACVTCSRRGKRYVYLSTYQEASSKIKLEDQAKLVSNVQPSFKDLDSPEDDPVIVVDDSDEDEEDEIHTTTNDETKDTSVPKSLSPKSSQIQDLTNQVLILRSQKHKLELEKNIAEAKASLFNAQPSFPNVGKLNKLLEKYLQTEFLKILYAHDFSNSLPTKLKDIPSKFNKLTKEVEGLKNQVHEFKIKLPGDLKEIPTNLENFTKNGRHIHLTEEEYNHQKKLEEDAKAKAAKQEDEVRKAELVDLLGPEVKMETFVSLLKAMKIRRISASSAQEMRNDQFPIWHITLHNTPKLTLDAVSTSFYTPYLGQQKQPRSSTIPNSIEDIV</sequence>
<feature type="coiled-coil region" evidence="1">
    <location>
        <begin position="238"/>
        <end position="265"/>
    </location>
</feature>
<feature type="compositionally biased region" description="Acidic residues" evidence="2">
    <location>
        <begin position="66"/>
        <end position="85"/>
    </location>
</feature>
<proteinExistence type="predicted"/>
<feature type="region of interest" description="Disordered" evidence="2">
    <location>
        <begin position="59"/>
        <end position="107"/>
    </location>
</feature>
<protein>
    <submittedName>
        <fullName evidence="3">Uncharacterized protein</fullName>
    </submittedName>
</protein>
<dbReference type="EMBL" id="BKCJ010007970">
    <property type="protein sequence ID" value="GEU79900.1"/>
    <property type="molecule type" value="Genomic_DNA"/>
</dbReference>
<feature type="compositionally biased region" description="Basic and acidic residues" evidence="2">
    <location>
        <begin position="86"/>
        <end position="98"/>
    </location>
</feature>